<comment type="caution">
    <text evidence="2">The sequence shown here is derived from an EMBL/GenBank/DDBJ whole genome shotgun (WGS) entry which is preliminary data.</text>
</comment>
<keyword evidence="1" id="KW-1133">Transmembrane helix</keyword>
<name>A0ABP7IZQ5_9ACTN</name>
<evidence type="ECO:0000256" key="1">
    <source>
        <dbReference type="SAM" id="Phobius"/>
    </source>
</evidence>
<dbReference type="Proteomes" id="UP001501009">
    <property type="component" value="Unassembled WGS sequence"/>
</dbReference>
<feature type="transmembrane region" description="Helical" evidence="1">
    <location>
        <begin position="6"/>
        <end position="26"/>
    </location>
</feature>
<reference evidence="3" key="1">
    <citation type="journal article" date="2019" name="Int. J. Syst. Evol. Microbiol.">
        <title>The Global Catalogue of Microorganisms (GCM) 10K type strain sequencing project: providing services to taxonomists for standard genome sequencing and annotation.</title>
        <authorList>
            <consortium name="The Broad Institute Genomics Platform"/>
            <consortium name="The Broad Institute Genome Sequencing Center for Infectious Disease"/>
            <person name="Wu L."/>
            <person name="Ma J."/>
        </authorList>
    </citation>
    <scope>NUCLEOTIDE SEQUENCE [LARGE SCALE GENOMIC DNA]</scope>
    <source>
        <strain evidence="3">JCM 17138</strain>
    </source>
</reference>
<keyword evidence="3" id="KW-1185">Reference proteome</keyword>
<dbReference type="RefSeq" id="WP_275776880.1">
    <property type="nucleotide sequence ID" value="NZ_BAABDE010000029.1"/>
</dbReference>
<accession>A0ABP7IZQ5</accession>
<organism evidence="2 3">
    <name type="scientific">Streptomyces coacervatus</name>
    <dbReference type="NCBI Taxonomy" id="647381"/>
    <lineage>
        <taxon>Bacteria</taxon>
        <taxon>Bacillati</taxon>
        <taxon>Actinomycetota</taxon>
        <taxon>Actinomycetes</taxon>
        <taxon>Kitasatosporales</taxon>
        <taxon>Streptomycetaceae</taxon>
        <taxon>Streptomyces</taxon>
    </lineage>
</organism>
<evidence type="ECO:0000313" key="3">
    <source>
        <dbReference type="Proteomes" id="UP001501009"/>
    </source>
</evidence>
<feature type="transmembrane region" description="Helical" evidence="1">
    <location>
        <begin position="38"/>
        <end position="59"/>
    </location>
</feature>
<evidence type="ECO:0000313" key="2">
    <source>
        <dbReference type="EMBL" id="GAA3831080.1"/>
    </source>
</evidence>
<protein>
    <submittedName>
        <fullName evidence="2">Uncharacterized protein</fullName>
    </submittedName>
</protein>
<proteinExistence type="predicted"/>
<dbReference type="EMBL" id="BAABDE010000029">
    <property type="protein sequence ID" value="GAA3831080.1"/>
    <property type="molecule type" value="Genomic_DNA"/>
</dbReference>
<sequence length="63" mass="6859">MGNVLMAVFIIGIFALGWCIFTGRIPSRASSHPNFDKALPRLVGGIFMLCTAFMMAALLRSLL</sequence>
<keyword evidence="1" id="KW-0812">Transmembrane</keyword>
<keyword evidence="1" id="KW-0472">Membrane</keyword>
<gene>
    <name evidence="2" type="ORF">GCM10022403_075370</name>
</gene>